<dbReference type="InterPro" id="IPR027961">
    <property type="entry name" value="DUF4442"/>
</dbReference>
<dbReference type="Gene3D" id="3.10.129.10">
    <property type="entry name" value="Hotdog Thioesterase"/>
    <property type="match status" value="1"/>
</dbReference>
<dbReference type="Pfam" id="PF14539">
    <property type="entry name" value="DUF4442"/>
    <property type="match status" value="1"/>
</dbReference>
<protein>
    <submittedName>
        <fullName evidence="1">DUF4442 domain-containing protein</fullName>
    </submittedName>
</protein>
<dbReference type="RefSeq" id="WP_190120059.1">
    <property type="nucleotide sequence ID" value="NZ_BMVR01000020.1"/>
</dbReference>
<dbReference type="Proteomes" id="UP000634780">
    <property type="component" value="Unassembled WGS sequence"/>
</dbReference>
<proteinExistence type="predicted"/>
<name>A0ABS0XEI0_9ACTN</name>
<reference evidence="1 2" key="1">
    <citation type="submission" date="2020-12" db="EMBL/GenBank/DDBJ databases">
        <title>Streptomyces typhae sp. nov., a novel endophytic actinomycete isolated from the root of cattail pollen (Typha angustifolia L.).</title>
        <authorList>
            <person name="Peng C."/>
            <person name="Liu C."/>
        </authorList>
    </citation>
    <scope>NUCLEOTIDE SEQUENCE [LARGE SCALE GENOMIC DNA]</scope>
    <source>
        <strain evidence="1 2">JCM 4753</strain>
    </source>
</reference>
<gene>
    <name evidence="1" type="ORF">JGB26_31845</name>
</gene>
<dbReference type="EMBL" id="JAEKOZ010000028">
    <property type="protein sequence ID" value="MBJ3811630.1"/>
    <property type="molecule type" value="Genomic_DNA"/>
</dbReference>
<sequence>MSADQMSIGEMLAATVPMAKTLNLTFVETTPERAVVELPDQSEYHNHVGGPHAGAMFTLGESASGAIVLAAFGAHLTRAVPLAVRADIAYRKLAMGAVTATATLGRPVADVVAELDAGQRPEFPVAIAITRADGAVTGEMTVVWTLRPNDPK</sequence>
<keyword evidence="2" id="KW-1185">Reference proteome</keyword>
<evidence type="ECO:0000313" key="2">
    <source>
        <dbReference type="Proteomes" id="UP000634780"/>
    </source>
</evidence>
<accession>A0ABS0XEI0</accession>
<comment type="caution">
    <text evidence="1">The sequence shown here is derived from an EMBL/GenBank/DDBJ whole genome shotgun (WGS) entry which is preliminary data.</text>
</comment>
<dbReference type="InterPro" id="IPR029069">
    <property type="entry name" value="HotDog_dom_sf"/>
</dbReference>
<organism evidence="1 2">
    <name type="scientific">Streptomyces flavofungini</name>
    <dbReference type="NCBI Taxonomy" id="68200"/>
    <lineage>
        <taxon>Bacteria</taxon>
        <taxon>Bacillati</taxon>
        <taxon>Actinomycetota</taxon>
        <taxon>Actinomycetes</taxon>
        <taxon>Kitasatosporales</taxon>
        <taxon>Streptomycetaceae</taxon>
        <taxon>Streptomyces</taxon>
    </lineage>
</organism>
<evidence type="ECO:0000313" key="1">
    <source>
        <dbReference type="EMBL" id="MBJ3811630.1"/>
    </source>
</evidence>
<dbReference type="SUPFAM" id="SSF54637">
    <property type="entry name" value="Thioesterase/thiol ester dehydrase-isomerase"/>
    <property type="match status" value="1"/>
</dbReference>